<evidence type="ECO:0000256" key="1">
    <source>
        <dbReference type="ARBA" id="ARBA00022737"/>
    </source>
</evidence>
<dbReference type="SMART" id="SM00248">
    <property type="entry name" value="ANK"/>
    <property type="match status" value="6"/>
</dbReference>
<evidence type="ECO:0000256" key="3">
    <source>
        <dbReference type="PROSITE-ProRule" id="PRU00023"/>
    </source>
</evidence>
<evidence type="ECO:0000313" key="5">
    <source>
        <dbReference type="Proteomes" id="UP000649617"/>
    </source>
</evidence>
<name>A0A812UFF6_SYMPI</name>
<dbReference type="Pfam" id="PF12796">
    <property type="entry name" value="Ank_2"/>
    <property type="match status" value="1"/>
</dbReference>
<dbReference type="EMBL" id="CAJNIZ010038002">
    <property type="protein sequence ID" value="CAE7574589.1"/>
    <property type="molecule type" value="Genomic_DNA"/>
</dbReference>
<dbReference type="Gene3D" id="1.25.40.20">
    <property type="entry name" value="Ankyrin repeat-containing domain"/>
    <property type="match status" value="3"/>
</dbReference>
<feature type="repeat" description="ANK" evidence="3">
    <location>
        <begin position="386"/>
        <end position="414"/>
    </location>
</feature>
<feature type="repeat" description="ANK" evidence="3">
    <location>
        <begin position="310"/>
        <end position="342"/>
    </location>
</feature>
<dbReference type="InterPro" id="IPR002110">
    <property type="entry name" value="Ankyrin_rpt"/>
</dbReference>
<organism evidence="4 5">
    <name type="scientific">Symbiodinium pilosum</name>
    <name type="common">Dinoflagellate</name>
    <dbReference type="NCBI Taxonomy" id="2952"/>
    <lineage>
        <taxon>Eukaryota</taxon>
        <taxon>Sar</taxon>
        <taxon>Alveolata</taxon>
        <taxon>Dinophyceae</taxon>
        <taxon>Suessiales</taxon>
        <taxon>Symbiodiniaceae</taxon>
        <taxon>Symbiodinium</taxon>
    </lineage>
</organism>
<accession>A0A812UFF6</accession>
<dbReference type="OrthoDB" id="445896at2759"/>
<keyword evidence="2 3" id="KW-0040">ANK repeat</keyword>
<keyword evidence="5" id="KW-1185">Reference proteome</keyword>
<proteinExistence type="predicted"/>
<protein>
    <submittedName>
        <fullName evidence="4">ANKHD1 protein</fullName>
    </submittedName>
</protein>
<dbReference type="InterPro" id="IPR036770">
    <property type="entry name" value="Ankyrin_rpt-contain_sf"/>
</dbReference>
<dbReference type="Proteomes" id="UP000649617">
    <property type="component" value="Unassembled WGS sequence"/>
</dbReference>
<feature type="repeat" description="ANK" evidence="3">
    <location>
        <begin position="517"/>
        <end position="549"/>
    </location>
</feature>
<dbReference type="Pfam" id="PF00023">
    <property type="entry name" value="Ank"/>
    <property type="match status" value="2"/>
</dbReference>
<dbReference type="PANTHER" id="PTHR24173:SF74">
    <property type="entry name" value="ANKYRIN REPEAT DOMAIN-CONTAINING PROTEIN 16"/>
    <property type="match status" value="1"/>
</dbReference>
<dbReference type="PANTHER" id="PTHR24173">
    <property type="entry name" value="ANKYRIN REPEAT CONTAINING"/>
    <property type="match status" value="1"/>
</dbReference>
<dbReference type="PROSITE" id="PS50088">
    <property type="entry name" value="ANK_REPEAT"/>
    <property type="match status" value="3"/>
</dbReference>
<dbReference type="PROSITE" id="PS50297">
    <property type="entry name" value="ANK_REP_REGION"/>
    <property type="match status" value="3"/>
</dbReference>
<sequence length="591" mass="64391">MQFPMFVVSVAQLLKMTEVRAHEILKGEGIAVEYEESMGKAAFISHEWVGDGHPDPEFKQLSVLQDALTYMMSDLQQIPADGFTEVHCKKKPFSTSALRTQALCVWYDYFCCPQLGHQLSLSSSNLSDSESDLSKAVASIPAYVAKCSFFFALCPVIMSEELGKVFSPQTWAERGWCRMERTVHDLSKSDGWFMIKSWSEIELVASFGGAVGGAPGFGKFTVGSDRRKLAPVLSGALKCKLQTLLKSLNLQDYRVLLNMQNSIMQGLPAQELAEPRPGFASAKGLDDESLAVSAFMYQNGFELVQEVDDAGWSPLHYAALAGQTLVVQGLLAQRANLDCQTQHEQPRVGIAPGTTALTISCFAHHNDVAKLLIAAKATMDLGLVPPLHYAAHAGNSEGIRVLLDAGYDPCTRDFFGLHALAAACTFGSLDAIDELVSRARMSIKPSDVSIALSIALAAYGGTVDLVHRMLDLQADVNDSWSVPLMPTSVFEVWQAINTLEHQLGHDTSSTRFHYHAHGRTPLMVAVMCAQYEAAAALIAAGAQLDMVNSRQKSAADFARVETMPDFLRQAFEGDTTGCKRLASLATKYVEM</sequence>
<keyword evidence="1" id="KW-0677">Repeat</keyword>
<comment type="caution">
    <text evidence="4">The sequence shown here is derived from an EMBL/GenBank/DDBJ whole genome shotgun (WGS) entry which is preliminary data.</text>
</comment>
<gene>
    <name evidence="4" type="primary">ANKHD1</name>
    <name evidence="4" type="ORF">SPIL2461_LOCUS15476</name>
</gene>
<reference evidence="4" key="1">
    <citation type="submission" date="2021-02" db="EMBL/GenBank/DDBJ databases">
        <authorList>
            <person name="Dougan E. K."/>
            <person name="Rhodes N."/>
            <person name="Thang M."/>
            <person name="Chan C."/>
        </authorList>
    </citation>
    <scope>NUCLEOTIDE SEQUENCE</scope>
</reference>
<dbReference type="SUPFAM" id="SSF48403">
    <property type="entry name" value="Ankyrin repeat"/>
    <property type="match status" value="1"/>
</dbReference>
<evidence type="ECO:0000313" key="4">
    <source>
        <dbReference type="EMBL" id="CAE7574589.1"/>
    </source>
</evidence>
<evidence type="ECO:0000256" key="2">
    <source>
        <dbReference type="ARBA" id="ARBA00023043"/>
    </source>
</evidence>
<dbReference type="AlphaFoldDB" id="A0A812UFF6"/>